<comment type="caution">
    <text evidence="2">The sequence shown here is derived from an EMBL/GenBank/DDBJ whole genome shotgun (WGS) entry which is preliminary data.</text>
</comment>
<name>A0A8H3FK71_9LECA</name>
<accession>A0A8H3FK71</accession>
<evidence type="ECO:0000313" key="3">
    <source>
        <dbReference type="Proteomes" id="UP000664169"/>
    </source>
</evidence>
<dbReference type="GO" id="GO:0030674">
    <property type="term" value="F:protein-macromolecule adaptor activity"/>
    <property type="evidence" value="ECO:0007669"/>
    <property type="project" value="TreeGrafter"/>
</dbReference>
<dbReference type="Pfam" id="PF10199">
    <property type="entry name" value="Adaptin_binding"/>
    <property type="match status" value="1"/>
</dbReference>
<proteinExistence type="predicted"/>
<sequence>MPPPIPNPKHILLLTSPPASPTPILTTLQTNPSEPAIHTISTPYYTAHIPIWQDTLTSTWIQEWTTSPDTADVLRAIAAWIFVFELPTSQLQVERVKDALLGVRRMIRDVLARRGSGSGGEGYPDGEGEGEGGGYPDFEDEGVWLAVGLSPSGGARGLLREEDVKVDVKVDVDGDVDREDWDGICFEAGGWEFIDASASAAAGSTAAGFTTAGVHGSGDVMGRNEFGEVRGLPRLLEALQVAEWQGEDEIEGVLEGVDGLEFEEEELDGDGGDSDVELQRELQGFVGSGMEAELRQPIMLQSRSERKDDDGLEGDEDHVDELQTMLLKLQAARDLGADLPQFERRKLAAQAVKEVMRM</sequence>
<dbReference type="Gene3D" id="3.40.50.11960">
    <property type="match status" value="1"/>
</dbReference>
<dbReference type="PANTHER" id="PTHR28043">
    <property type="entry name" value="INCREASED RECOMBINATION CENTERS PROTEIN 6"/>
    <property type="match status" value="1"/>
</dbReference>
<dbReference type="AlphaFoldDB" id="A0A8H3FK71"/>
<dbReference type="InterPro" id="IPR034627">
    <property type="entry name" value="Irc6"/>
</dbReference>
<protein>
    <submittedName>
        <fullName evidence="2">Uncharacterized protein</fullName>
    </submittedName>
</protein>
<organism evidence="2 3">
    <name type="scientific">Gomphillus americanus</name>
    <dbReference type="NCBI Taxonomy" id="1940652"/>
    <lineage>
        <taxon>Eukaryota</taxon>
        <taxon>Fungi</taxon>
        <taxon>Dikarya</taxon>
        <taxon>Ascomycota</taxon>
        <taxon>Pezizomycotina</taxon>
        <taxon>Lecanoromycetes</taxon>
        <taxon>OSLEUM clade</taxon>
        <taxon>Ostropomycetidae</taxon>
        <taxon>Ostropales</taxon>
        <taxon>Graphidaceae</taxon>
        <taxon>Gomphilloideae</taxon>
        <taxon>Gomphillus</taxon>
    </lineage>
</organism>
<keyword evidence="3" id="KW-1185">Reference proteome</keyword>
<feature type="region of interest" description="Disordered" evidence="1">
    <location>
        <begin position="115"/>
        <end position="135"/>
    </location>
</feature>
<gene>
    <name evidence="2" type="ORF">GOMPHAMPRED_004047</name>
</gene>
<dbReference type="PANTHER" id="PTHR28043:SF1">
    <property type="entry name" value="INCREASED RECOMBINATION CENTERS PROTEIN 6"/>
    <property type="match status" value="1"/>
</dbReference>
<evidence type="ECO:0000256" key="1">
    <source>
        <dbReference type="SAM" id="MobiDB-lite"/>
    </source>
</evidence>
<dbReference type="OrthoDB" id="6425924at2759"/>
<reference evidence="2" key="1">
    <citation type="submission" date="2021-03" db="EMBL/GenBank/DDBJ databases">
        <authorList>
            <person name="Tagirdzhanova G."/>
        </authorList>
    </citation>
    <scope>NUCLEOTIDE SEQUENCE</scope>
</reference>
<dbReference type="Proteomes" id="UP000664169">
    <property type="component" value="Unassembled WGS sequence"/>
</dbReference>
<evidence type="ECO:0000313" key="2">
    <source>
        <dbReference type="EMBL" id="CAF9926058.1"/>
    </source>
</evidence>
<dbReference type="EMBL" id="CAJPDQ010000024">
    <property type="protein sequence ID" value="CAF9926058.1"/>
    <property type="molecule type" value="Genomic_DNA"/>
</dbReference>
<dbReference type="GO" id="GO:0016192">
    <property type="term" value="P:vesicle-mediated transport"/>
    <property type="evidence" value="ECO:0007669"/>
    <property type="project" value="InterPro"/>
</dbReference>